<dbReference type="RefSeq" id="WP_206609088.1">
    <property type="nucleotide sequence ID" value="NZ_BMJS01000006.1"/>
</dbReference>
<evidence type="ECO:0000313" key="4">
    <source>
        <dbReference type="EMBL" id="GGF93842.1"/>
    </source>
</evidence>
<dbReference type="Gene3D" id="3.40.50.300">
    <property type="entry name" value="P-loop containing nucleotide triphosphate hydrolases"/>
    <property type="match status" value="1"/>
</dbReference>
<dbReference type="Proteomes" id="UP000636949">
    <property type="component" value="Unassembled WGS sequence"/>
</dbReference>
<accession>A0A8J2Z406</accession>
<evidence type="ECO:0000259" key="3">
    <source>
        <dbReference type="Pfam" id="PF14490"/>
    </source>
</evidence>
<comment type="caution">
    <text evidence="4">The sequence shown here is derived from an EMBL/GenBank/DDBJ whole genome shotgun (WGS) entry which is preliminary data.</text>
</comment>
<dbReference type="GO" id="GO:0006310">
    <property type="term" value="P:DNA recombination"/>
    <property type="evidence" value="ECO:0007669"/>
    <property type="project" value="TreeGrafter"/>
</dbReference>
<dbReference type="Pfam" id="PF14490">
    <property type="entry name" value="HHH_RecD2"/>
    <property type="match status" value="1"/>
</dbReference>
<keyword evidence="5" id="KW-1185">Reference proteome</keyword>
<dbReference type="CDD" id="cd17933">
    <property type="entry name" value="DEXSc_RecD-like"/>
    <property type="match status" value="1"/>
</dbReference>
<dbReference type="InterPro" id="IPR050534">
    <property type="entry name" value="Coronavir_polyprotein_1ab"/>
</dbReference>
<organism evidence="4 5">
    <name type="scientific">Cysteiniphilum litorale</name>
    <dbReference type="NCBI Taxonomy" id="2056700"/>
    <lineage>
        <taxon>Bacteria</taxon>
        <taxon>Pseudomonadati</taxon>
        <taxon>Pseudomonadota</taxon>
        <taxon>Gammaproteobacteria</taxon>
        <taxon>Thiotrichales</taxon>
        <taxon>Fastidiosibacteraceae</taxon>
        <taxon>Cysteiniphilum</taxon>
    </lineage>
</organism>
<sequence>MIEQTPEKLLELEGIGSKRVAKITSAWDEQKAVREIMVFLQSHGIGTSRATRIYKTYGDDSIDKITKNPYRLANDIHGIGFKTADDLASKLGIGSQSIIRARAGVVHVIQEMNTEGHCAIFKDELIRKSVEMLDIPEHIIIEAIAAEIEDEKLIPDEIKDKPCLYVNWLYYAEVGVARHINRLLDAERPWRDINIPEALKWVETVTHLKLSASQKDAVGMAVNSKVACITGGPGVGKTTVVNSIIRIIRAKKASVSLCAPTGRAAKRLSESTGLEAKTIHRLLEFNPKEGSFNHNDENPLQTDLLVIDESRWFGR</sequence>
<evidence type="ECO:0000313" key="5">
    <source>
        <dbReference type="Proteomes" id="UP000636949"/>
    </source>
</evidence>
<reference evidence="4" key="2">
    <citation type="submission" date="2020-09" db="EMBL/GenBank/DDBJ databases">
        <authorList>
            <person name="Sun Q."/>
            <person name="Zhou Y."/>
        </authorList>
    </citation>
    <scope>NUCLEOTIDE SEQUENCE</scope>
    <source>
        <strain evidence="4">CGMCC 1.15758</strain>
    </source>
</reference>
<dbReference type="AlphaFoldDB" id="A0A8J2Z406"/>
<dbReference type="Pfam" id="PF13245">
    <property type="entry name" value="AAA_19"/>
    <property type="match status" value="1"/>
</dbReference>
<evidence type="ECO:0000256" key="2">
    <source>
        <dbReference type="ARBA" id="ARBA00022840"/>
    </source>
</evidence>
<dbReference type="Gene3D" id="1.10.10.2220">
    <property type="match status" value="1"/>
</dbReference>
<dbReference type="PANTHER" id="PTHR43788">
    <property type="entry name" value="DNA2/NAM7 HELICASE FAMILY MEMBER"/>
    <property type="match status" value="1"/>
</dbReference>
<keyword evidence="2" id="KW-0067">ATP-binding</keyword>
<dbReference type="SUPFAM" id="SSF52540">
    <property type="entry name" value="P-loop containing nucleoside triphosphate hydrolases"/>
    <property type="match status" value="1"/>
</dbReference>
<evidence type="ECO:0000256" key="1">
    <source>
        <dbReference type="ARBA" id="ARBA00022741"/>
    </source>
</evidence>
<feature type="domain" description="ATP-dependent RecD2 DNA helicase-like helix-hairpin-helix" evidence="3">
    <location>
        <begin position="29"/>
        <end position="118"/>
    </location>
</feature>
<dbReference type="EMBL" id="BMJS01000006">
    <property type="protein sequence ID" value="GGF93842.1"/>
    <property type="molecule type" value="Genomic_DNA"/>
</dbReference>
<dbReference type="InterPro" id="IPR027417">
    <property type="entry name" value="P-loop_NTPase"/>
</dbReference>
<proteinExistence type="predicted"/>
<protein>
    <recommendedName>
        <fullName evidence="3">ATP-dependent RecD2 DNA helicase-like helix-hairpin-helix domain-containing protein</fullName>
    </recommendedName>
</protein>
<reference evidence="4" key="1">
    <citation type="journal article" date="2014" name="Int. J. Syst. Evol. Microbiol.">
        <title>Complete genome sequence of Corynebacterium casei LMG S-19264T (=DSM 44701T), isolated from a smear-ripened cheese.</title>
        <authorList>
            <consortium name="US DOE Joint Genome Institute (JGI-PGF)"/>
            <person name="Walter F."/>
            <person name="Albersmeier A."/>
            <person name="Kalinowski J."/>
            <person name="Ruckert C."/>
        </authorList>
    </citation>
    <scope>NUCLEOTIDE SEQUENCE</scope>
    <source>
        <strain evidence="4">CGMCC 1.15758</strain>
    </source>
</reference>
<dbReference type="GO" id="GO:0005524">
    <property type="term" value="F:ATP binding"/>
    <property type="evidence" value="ECO:0007669"/>
    <property type="project" value="UniProtKB-KW"/>
</dbReference>
<dbReference type="PANTHER" id="PTHR43788:SF6">
    <property type="entry name" value="DNA HELICASE B"/>
    <property type="match status" value="1"/>
</dbReference>
<gene>
    <name evidence="4" type="ORF">GCM10010995_08870</name>
</gene>
<keyword evidence="1" id="KW-0547">Nucleotide-binding</keyword>
<dbReference type="InterPro" id="IPR029493">
    <property type="entry name" value="RecD2-like_HHH"/>
</dbReference>
<name>A0A8J2Z406_9GAMM</name>
<dbReference type="GO" id="GO:0017116">
    <property type="term" value="F:single-stranded DNA helicase activity"/>
    <property type="evidence" value="ECO:0007669"/>
    <property type="project" value="TreeGrafter"/>
</dbReference>
<dbReference type="GO" id="GO:0009338">
    <property type="term" value="C:exodeoxyribonuclease V complex"/>
    <property type="evidence" value="ECO:0007669"/>
    <property type="project" value="TreeGrafter"/>
</dbReference>